<feature type="binding site" evidence="8">
    <location>
        <position position="17"/>
    </location>
    <ligand>
        <name>[4Fe-4S] cluster</name>
        <dbReference type="ChEBI" id="CHEBI:49883"/>
    </ligand>
</feature>
<sequence>MAMKALEIYKLLPKTNCKKCGYPTCLAFAMKLAAGKADVELCPDLDPETKTLLGGATRPPIRLVKVGVGERSVTVGEEFVLFRHEKTFYHPPGIMVHISDTWPEEQVRTVAEDVRDSVVHRVGTDLMLDGIAIRNESGSPTQFAETVALVEACGDLPEVLIAADPAAHEAALAECGNFLPLIHAATDRNWRECAALAKRYGCPLAVRAGDVKTLTSLVRNCVGAGVPDLMLDIAPGSLREFIAAATRIRKAAIERTDPDLGYPIVFDTVPLGITDAALAAGVLKYAGIIVTEPLSPASMEAALTLRQNIYTDPQKPIQMTPGIYPVNEPGRDAPVLLSVNFSLTYFTLLGYLEASRIPCHLFVVDTEGLSVLTAVAGGKLTESLVAASIKQFSLNEKVDHRQLIIPGYAAPLSGKIEDETGWKVLVGPRDAAELAGYLEKEWRT</sequence>
<dbReference type="Pfam" id="PF04060">
    <property type="entry name" value="FeS"/>
    <property type="match status" value="1"/>
</dbReference>
<feature type="binding site" evidence="8">
    <location>
        <position position="42"/>
    </location>
    <ligand>
        <name>[4Fe-4S] cluster</name>
        <dbReference type="ChEBI" id="CHEBI:49883"/>
    </ligand>
</feature>
<dbReference type="GO" id="GO:0005506">
    <property type="term" value="F:iron ion binding"/>
    <property type="evidence" value="ECO:0007669"/>
    <property type="project" value="InterPro"/>
</dbReference>
<gene>
    <name evidence="10" type="ORF">ABH15_07025</name>
</gene>
<evidence type="ECO:0000256" key="1">
    <source>
        <dbReference type="ARBA" id="ARBA00022485"/>
    </source>
</evidence>
<dbReference type="InterPro" id="IPR007202">
    <property type="entry name" value="4Fe-4S_dom"/>
</dbReference>
<evidence type="ECO:0000256" key="5">
    <source>
        <dbReference type="ARBA" id="ARBA00023014"/>
    </source>
</evidence>
<dbReference type="GO" id="GO:0008168">
    <property type="term" value="F:methyltransferase activity"/>
    <property type="evidence" value="ECO:0007669"/>
    <property type="project" value="InterPro"/>
</dbReference>
<evidence type="ECO:0000259" key="9">
    <source>
        <dbReference type="PROSITE" id="PS51656"/>
    </source>
</evidence>
<dbReference type="Pfam" id="PF03599">
    <property type="entry name" value="CdhD"/>
    <property type="match status" value="1"/>
</dbReference>
<feature type="binding site" evidence="8">
    <location>
        <position position="25"/>
    </location>
    <ligand>
        <name>[4Fe-4S] cluster</name>
        <dbReference type="ChEBI" id="CHEBI:49883"/>
    </ligand>
</feature>
<dbReference type="SUPFAM" id="SSF51717">
    <property type="entry name" value="Dihydropteroate synthetase-like"/>
    <property type="match status" value="1"/>
</dbReference>
<evidence type="ECO:0000313" key="10">
    <source>
        <dbReference type="EMBL" id="RXE55952.1"/>
    </source>
</evidence>
<dbReference type="OrthoDB" id="146240at2157"/>
<keyword evidence="6" id="KW-0170">Cobalt</keyword>
<dbReference type="Gene3D" id="3.40.50.11600">
    <property type="match status" value="1"/>
</dbReference>
<keyword evidence="5 8" id="KW-0411">Iron-sulfur</keyword>
<dbReference type="Gene3D" id="3.20.20.20">
    <property type="entry name" value="Dihydropteroate synthase-like"/>
    <property type="match status" value="1"/>
</dbReference>
<keyword evidence="3" id="KW-0484">Methanogenesis</keyword>
<feature type="domain" description="4Fe-4S" evidence="9">
    <location>
        <begin position="1"/>
        <end position="59"/>
    </location>
</feature>
<keyword evidence="11" id="KW-1185">Reference proteome</keyword>
<dbReference type="GO" id="GO:0046356">
    <property type="term" value="P:acetyl-CoA catabolic process"/>
    <property type="evidence" value="ECO:0007669"/>
    <property type="project" value="InterPro"/>
</dbReference>
<feature type="binding site" evidence="7">
    <location>
        <position position="344"/>
    </location>
    <ligand>
        <name>5-methoxybenzimidazolylcob(I)amide</name>
        <dbReference type="ChEBI" id="CHEBI:157765"/>
    </ligand>
</feature>
<protein>
    <submittedName>
        <fullName evidence="10">Acetyl-CoA synthase</fullName>
    </submittedName>
</protein>
<dbReference type="NCBIfam" id="NF003195">
    <property type="entry name" value="PRK04165.1"/>
    <property type="match status" value="1"/>
</dbReference>
<evidence type="ECO:0000256" key="3">
    <source>
        <dbReference type="ARBA" id="ARBA00022994"/>
    </source>
</evidence>
<feature type="binding site" evidence="7">
    <location>
        <begin position="368"/>
        <end position="371"/>
    </location>
    <ligand>
        <name>5-methoxybenzimidazolylcob(I)amide</name>
        <dbReference type="ChEBI" id="CHEBI:157765"/>
    </ligand>
</feature>
<accession>A0A498GZJ8</accession>
<dbReference type="GO" id="GO:0015948">
    <property type="term" value="P:methanogenesis"/>
    <property type="evidence" value="ECO:0007669"/>
    <property type="project" value="UniProtKB-KW"/>
</dbReference>
<dbReference type="InterPro" id="IPR016218">
    <property type="entry name" value="AcylCoA_decarb/synth_gsu"/>
</dbReference>
<feature type="binding site" evidence="8">
    <location>
        <position position="20"/>
    </location>
    <ligand>
        <name>[4Fe-4S] cluster</name>
        <dbReference type="ChEBI" id="CHEBI:49883"/>
    </ligand>
</feature>
<dbReference type="PANTHER" id="PTHR36214:SF3">
    <property type="entry name" value="ACETYL-COA DECARBONYLASE_SYNTHASE COMPLEX SUBUNIT GAMMA"/>
    <property type="match status" value="1"/>
</dbReference>
<keyword evidence="2 8" id="KW-0479">Metal-binding</keyword>
<dbReference type="PANTHER" id="PTHR36214">
    <property type="match status" value="1"/>
</dbReference>
<comment type="caution">
    <text evidence="10">The sequence shown here is derived from an EMBL/GenBank/DDBJ whole genome shotgun (WGS) entry which is preliminary data.</text>
</comment>
<name>A0A498GZJ8_9EURY</name>
<organism evidence="10 11">
    <name type="scientific">Methanoculleus taiwanensis</name>
    <dbReference type="NCBI Taxonomy" id="1550565"/>
    <lineage>
        <taxon>Archaea</taxon>
        <taxon>Methanobacteriati</taxon>
        <taxon>Methanobacteriota</taxon>
        <taxon>Stenosarchaea group</taxon>
        <taxon>Methanomicrobia</taxon>
        <taxon>Methanomicrobiales</taxon>
        <taxon>Methanomicrobiaceae</taxon>
        <taxon>Methanoculleus</taxon>
    </lineage>
</organism>
<dbReference type="InterPro" id="IPR016041">
    <property type="entry name" value="Ac-CoA_synth_d_su_TIM-brl"/>
</dbReference>
<evidence type="ECO:0000256" key="2">
    <source>
        <dbReference type="ARBA" id="ARBA00022723"/>
    </source>
</evidence>
<dbReference type="AlphaFoldDB" id="A0A498GZJ8"/>
<feature type="binding site" evidence="7">
    <location>
        <position position="431"/>
    </location>
    <ligand>
        <name>5-methoxybenzimidazolylcob(I)amide</name>
        <dbReference type="ChEBI" id="CHEBI:157765"/>
    </ligand>
</feature>
<keyword evidence="4 8" id="KW-0408">Iron</keyword>
<dbReference type="GO" id="GO:0051539">
    <property type="term" value="F:4 iron, 4 sulfur cluster binding"/>
    <property type="evidence" value="ECO:0007669"/>
    <property type="project" value="UniProtKB-KW"/>
</dbReference>
<evidence type="ECO:0000313" key="11">
    <source>
        <dbReference type="Proteomes" id="UP000290932"/>
    </source>
</evidence>
<reference evidence="10 11" key="1">
    <citation type="journal article" date="2015" name="Int. J. Syst. Evol. Microbiol.">
        <title>Methanoculleus taiwanensis sp. nov., a methanogen isolated from deep marine sediment at the deformation front area near Taiwan.</title>
        <authorList>
            <person name="Weng C.Y."/>
            <person name="Chen S.C."/>
            <person name="Lai M.C."/>
            <person name="Wu S.Y."/>
            <person name="Lin S."/>
            <person name="Yang T.F."/>
            <person name="Chen P.C."/>
        </authorList>
    </citation>
    <scope>NUCLEOTIDE SEQUENCE [LARGE SCALE GENOMIC DNA]</scope>
    <source>
        <strain evidence="10 11">CYW4</strain>
    </source>
</reference>
<dbReference type="Proteomes" id="UP000290932">
    <property type="component" value="Unassembled WGS sequence"/>
</dbReference>
<evidence type="ECO:0000256" key="4">
    <source>
        <dbReference type="ARBA" id="ARBA00023004"/>
    </source>
</evidence>
<dbReference type="PIRSF" id="PIRSF000376">
    <property type="entry name" value="AcCoA_decarb_gamma"/>
    <property type="match status" value="1"/>
</dbReference>
<keyword evidence="1 8" id="KW-0004">4Fe-4S</keyword>
<dbReference type="InterPro" id="IPR051069">
    <property type="entry name" value="ACDS_complex_subunit"/>
</dbReference>
<evidence type="ECO:0000256" key="6">
    <source>
        <dbReference type="ARBA" id="ARBA00023285"/>
    </source>
</evidence>
<evidence type="ECO:0000256" key="7">
    <source>
        <dbReference type="PIRSR" id="PIRSR000376-1"/>
    </source>
</evidence>
<proteinExistence type="predicted"/>
<dbReference type="PROSITE" id="PS51656">
    <property type="entry name" value="4FE4S"/>
    <property type="match status" value="1"/>
</dbReference>
<dbReference type="EMBL" id="LHQS01000002">
    <property type="protein sequence ID" value="RXE55952.1"/>
    <property type="molecule type" value="Genomic_DNA"/>
</dbReference>
<dbReference type="InterPro" id="IPR011005">
    <property type="entry name" value="Dihydropteroate_synth-like_sf"/>
</dbReference>
<evidence type="ECO:0000256" key="8">
    <source>
        <dbReference type="PIRSR" id="PIRSR000376-2"/>
    </source>
</evidence>